<sequence length="268" mass="30773">MIFLTSQSRWISRSVLQLKPHASSALLRTSRWQQRLLATRNGEHLQSRLDTSVFTIPNILTMSRIACVPFIGHFILVDNLTPALTLFGYSCVTDFLDGYIARKYKMKSVAGTILDPIADKLLMIVTTVVLSFAPGPQLIPIPIALLILGRDISLGFSALFFRYSSMRQKYKKITWKSYWDFFHFPSAEVKPTRISKYNTFFQMIYLGFGVIILILRDDDEENQKESQKEIREQLMKCFSWMGYFVAATTALSGGSYVFNKESVKFLKR</sequence>
<evidence type="ECO:0000256" key="1">
    <source>
        <dbReference type="ARBA" id="ARBA00004141"/>
    </source>
</evidence>
<evidence type="ECO:0008006" key="14">
    <source>
        <dbReference type="Google" id="ProtNLM"/>
    </source>
</evidence>
<dbReference type="PROSITE" id="PS00379">
    <property type="entry name" value="CDP_ALCOHOL_P_TRANSF"/>
    <property type="match status" value="1"/>
</dbReference>
<feature type="transmembrane region" description="Helical" evidence="11">
    <location>
        <begin position="240"/>
        <end position="258"/>
    </location>
</feature>
<dbReference type="RefSeq" id="XP_037145128.1">
    <property type="nucleotide sequence ID" value="XM_037289233.1"/>
</dbReference>
<evidence type="ECO:0000313" key="12">
    <source>
        <dbReference type="EMBL" id="QLG73401.1"/>
    </source>
</evidence>
<evidence type="ECO:0000256" key="9">
    <source>
        <dbReference type="ARBA" id="ARBA00023264"/>
    </source>
</evidence>
<name>A0A7H9B422_ZYGMR</name>
<reference evidence="12 13" key="1">
    <citation type="submission" date="2020-07" db="EMBL/GenBank/DDBJ databases">
        <title>The yeast mating-type switching endonuclease HO is a domesticated member of an unorthodox homing genetic element family.</title>
        <authorList>
            <person name="Coughlan A.Y."/>
            <person name="Lombardi L."/>
            <person name="Braun-Galleani S."/>
            <person name="Martos A.R."/>
            <person name="Galeote V."/>
            <person name="Bigey F."/>
            <person name="Dequin S."/>
            <person name="Byrne K.P."/>
            <person name="Wolfe K.H."/>
        </authorList>
    </citation>
    <scope>NUCLEOTIDE SEQUENCE [LARGE SCALE GENOMIC DNA]</scope>
    <source>
        <strain evidence="12 13">NRRL Y-6702</strain>
    </source>
</reference>
<evidence type="ECO:0000256" key="11">
    <source>
        <dbReference type="SAM" id="Phobius"/>
    </source>
</evidence>
<dbReference type="Pfam" id="PF01066">
    <property type="entry name" value="CDP-OH_P_transf"/>
    <property type="match status" value="1"/>
</dbReference>
<evidence type="ECO:0000256" key="8">
    <source>
        <dbReference type="ARBA" id="ARBA00023209"/>
    </source>
</evidence>
<feature type="transmembrane region" description="Helical" evidence="11">
    <location>
        <begin position="197"/>
        <end position="215"/>
    </location>
</feature>
<evidence type="ECO:0000256" key="3">
    <source>
        <dbReference type="ARBA" id="ARBA00022679"/>
    </source>
</evidence>
<keyword evidence="2" id="KW-0444">Lipid biosynthesis</keyword>
<dbReference type="InterPro" id="IPR000462">
    <property type="entry name" value="CDP-OH_P_trans"/>
</dbReference>
<keyword evidence="5 11" id="KW-1133">Transmembrane helix</keyword>
<keyword evidence="8" id="KW-0594">Phospholipid biosynthesis</keyword>
<dbReference type="Proteomes" id="UP000509704">
    <property type="component" value="Chromosome 5"/>
</dbReference>
<keyword evidence="6" id="KW-0443">Lipid metabolism</keyword>
<dbReference type="InterPro" id="IPR050324">
    <property type="entry name" value="CDP-alcohol_PTase-I"/>
</dbReference>
<dbReference type="FunFam" id="1.20.120.1760:FF:000017">
    <property type="entry name" value="Phosphatidyl synthase"/>
    <property type="match status" value="1"/>
</dbReference>
<keyword evidence="3 10" id="KW-0808">Transferase</keyword>
<dbReference type="AlphaFoldDB" id="A0A7H9B422"/>
<proteinExistence type="inferred from homology"/>
<comment type="similarity">
    <text evidence="10">Belongs to the CDP-alcohol phosphatidyltransferase class-I family.</text>
</comment>
<evidence type="ECO:0000256" key="2">
    <source>
        <dbReference type="ARBA" id="ARBA00022516"/>
    </source>
</evidence>
<feature type="transmembrane region" description="Helical" evidence="11">
    <location>
        <begin position="139"/>
        <end position="161"/>
    </location>
</feature>
<feature type="transmembrane region" description="Helical" evidence="11">
    <location>
        <begin position="112"/>
        <end position="133"/>
    </location>
</feature>
<evidence type="ECO:0000313" key="13">
    <source>
        <dbReference type="Proteomes" id="UP000509704"/>
    </source>
</evidence>
<dbReference type="GO" id="GO:0043337">
    <property type="term" value="F:cardiolipin synthase (CMP-forming)"/>
    <property type="evidence" value="ECO:0007669"/>
    <property type="project" value="TreeGrafter"/>
</dbReference>
<comment type="subcellular location">
    <subcellularLocation>
        <location evidence="1">Membrane</location>
        <topology evidence="1">Multi-pass membrane protein</topology>
    </subcellularLocation>
</comment>
<evidence type="ECO:0000256" key="7">
    <source>
        <dbReference type="ARBA" id="ARBA00023136"/>
    </source>
</evidence>
<evidence type="ECO:0000256" key="10">
    <source>
        <dbReference type="RuleBase" id="RU003750"/>
    </source>
</evidence>
<gene>
    <name evidence="12" type="ORF">HG535_0E04850</name>
</gene>
<dbReference type="GO" id="GO:0016020">
    <property type="term" value="C:membrane"/>
    <property type="evidence" value="ECO:0007669"/>
    <property type="project" value="UniProtKB-SubCell"/>
</dbReference>
<dbReference type="PANTHER" id="PTHR14269:SF60">
    <property type="entry name" value="CARDIOLIPIN SYNTHASE (CMP-FORMING)"/>
    <property type="match status" value="1"/>
</dbReference>
<dbReference type="EMBL" id="CP058608">
    <property type="protein sequence ID" value="QLG73401.1"/>
    <property type="molecule type" value="Genomic_DNA"/>
</dbReference>
<dbReference type="InterPro" id="IPR043130">
    <property type="entry name" value="CDP-OH_PTrfase_TM_dom"/>
</dbReference>
<evidence type="ECO:0000256" key="6">
    <source>
        <dbReference type="ARBA" id="ARBA00023098"/>
    </source>
</evidence>
<keyword evidence="4 11" id="KW-0812">Transmembrane</keyword>
<dbReference type="InterPro" id="IPR048254">
    <property type="entry name" value="CDP_ALCOHOL_P_TRANSF_CS"/>
</dbReference>
<dbReference type="GO" id="GO:0005739">
    <property type="term" value="C:mitochondrion"/>
    <property type="evidence" value="ECO:0007669"/>
    <property type="project" value="TreeGrafter"/>
</dbReference>
<organism evidence="12 13">
    <name type="scientific">Zygotorulaspora mrakii</name>
    <name type="common">Zygosaccharomyces mrakii</name>
    <dbReference type="NCBI Taxonomy" id="42260"/>
    <lineage>
        <taxon>Eukaryota</taxon>
        <taxon>Fungi</taxon>
        <taxon>Dikarya</taxon>
        <taxon>Ascomycota</taxon>
        <taxon>Saccharomycotina</taxon>
        <taxon>Saccharomycetes</taxon>
        <taxon>Saccharomycetales</taxon>
        <taxon>Saccharomycetaceae</taxon>
        <taxon>Zygotorulaspora</taxon>
    </lineage>
</organism>
<keyword evidence="9" id="KW-1208">Phospholipid metabolism</keyword>
<protein>
    <recommendedName>
        <fullName evidence="14">CDP-diacylglycerol--glycerol-3-phosphate 3-phosphatidyltransferase</fullName>
    </recommendedName>
</protein>
<dbReference type="GO" id="GO:0032049">
    <property type="term" value="P:cardiolipin biosynthetic process"/>
    <property type="evidence" value="ECO:0007669"/>
    <property type="project" value="TreeGrafter"/>
</dbReference>
<keyword evidence="7 11" id="KW-0472">Membrane</keyword>
<dbReference type="KEGG" id="zmk:HG535_0E04850"/>
<accession>A0A7H9B422</accession>
<dbReference type="OrthoDB" id="10020554at2759"/>
<evidence type="ECO:0000256" key="4">
    <source>
        <dbReference type="ARBA" id="ARBA00022692"/>
    </source>
</evidence>
<dbReference type="PANTHER" id="PTHR14269">
    <property type="entry name" value="CDP-DIACYLGLYCEROL--GLYCEROL-3-PHOSPHATE 3-PHOSPHATIDYLTRANSFERASE-RELATED"/>
    <property type="match status" value="1"/>
</dbReference>
<dbReference type="GeneID" id="59237143"/>
<dbReference type="Gene3D" id="1.20.120.1760">
    <property type="match status" value="1"/>
</dbReference>
<evidence type="ECO:0000256" key="5">
    <source>
        <dbReference type="ARBA" id="ARBA00022989"/>
    </source>
</evidence>
<keyword evidence="13" id="KW-1185">Reference proteome</keyword>